<proteinExistence type="inferred from homology"/>
<evidence type="ECO:0000256" key="5">
    <source>
        <dbReference type="RuleBase" id="RU363032"/>
    </source>
</evidence>
<comment type="caution">
    <text evidence="7">The sequence shown here is derived from an EMBL/GenBank/DDBJ whole genome shotgun (WGS) entry which is preliminary data.</text>
</comment>
<dbReference type="PROSITE" id="PS50928">
    <property type="entry name" value="ABC_TM1"/>
    <property type="match status" value="1"/>
</dbReference>
<dbReference type="Pfam" id="PF00528">
    <property type="entry name" value="BPD_transp_1"/>
    <property type="match status" value="1"/>
</dbReference>
<dbReference type="RefSeq" id="WP_189443686.1">
    <property type="nucleotide sequence ID" value="NZ_BMZI01000002.1"/>
</dbReference>
<dbReference type="CDD" id="cd06261">
    <property type="entry name" value="TM_PBP2"/>
    <property type="match status" value="1"/>
</dbReference>
<dbReference type="InterPro" id="IPR000515">
    <property type="entry name" value="MetI-like"/>
</dbReference>
<keyword evidence="2 5" id="KW-0812">Transmembrane</keyword>
<dbReference type="Gene3D" id="1.10.3720.10">
    <property type="entry name" value="MetI-like"/>
    <property type="match status" value="1"/>
</dbReference>
<keyword evidence="5" id="KW-0813">Transport</keyword>
<sequence length="297" mass="32453">MSVATSARAASSPGRRITLGRAILYALLLFFAVLYLLPLYVMLTTSFKPLAEIHQGNMLALPEQWTFAPWREAWGSACIGLECSGVHGYFFNSIKIVVPAVLISGLLGAFNGYVLTKWKFRGHKIVFGLILFSCFIPFQIILLPMARVLGILHLANSTSGLVLVHIVYGIGFTTLFFRNYYANFPDELVRAAQLDGAGFFTIFFRILLPASVPIIVVTIIWQFTNVWNDFLFGVSFASGDSAPITVALNNLVNSSTGVKAYNVNMAAAMVAAVPTLLVYILAGKYFLRGLMSGSVKG</sequence>
<feature type="transmembrane region" description="Helical" evidence="5">
    <location>
        <begin position="161"/>
        <end position="181"/>
    </location>
</feature>
<dbReference type="Proteomes" id="UP000646745">
    <property type="component" value="Unassembled WGS sequence"/>
</dbReference>
<feature type="transmembrane region" description="Helical" evidence="5">
    <location>
        <begin position="22"/>
        <end position="43"/>
    </location>
</feature>
<feature type="transmembrane region" description="Helical" evidence="5">
    <location>
        <begin position="265"/>
        <end position="287"/>
    </location>
</feature>
<feature type="transmembrane region" description="Helical" evidence="5">
    <location>
        <begin position="96"/>
        <end position="114"/>
    </location>
</feature>
<keyword evidence="3 5" id="KW-1133">Transmembrane helix</keyword>
<evidence type="ECO:0000313" key="8">
    <source>
        <dbReference type="Proteomes" id="UP000646745"/>
    </source>
</evidence>
<feature type="transmembrane region" description="Helical" evidence="5">
    <location>
        <begin position="202"/>
        <end position="223"/>
    </location>
</feature>
<comment type="subcellular location">
    <subcellularLocation>
        <location evidence="1 5">Cell membrane</location>
        <topology evidence="1 5">Multi-pass membrane protein</topology>
    </subcellularLocation>
</comment>
<dbReference type="EMBL" id="BMZI01000002">
    <property type="protein sequence ID" value="GHB14839.1"/>
    <property type="molecule type" value="Genomic_DNA"/>
</dbReference>
<evidence type="ECO:0000313" key="7">
    <source>
        <dbReference type="EMBL" id="GHB14839.1"/>
    </source>
</evidence>
<feature type="domain" description="ABC transmembrane type-1" evidence="6">
    <location>
        <begin position="90"/>
        <end position="282"/>
    </location>
</feature>
<name>A0ABQ3DSY9_9GAMM</name>
<gene>
    <name evidence="7" type="ORF">GCM10009038_11640</name>
</gene>
<evidence type="ECO:0000256" key="3">
    <source>
        <dbReference type="ARBA" id="ARBA00022989"/>
    </source>
</evidence>
<dbReference type="InterPro" id="IPR035906">
    <property type="entry name" value="MetI-like_sf"/>
</dbReference>
<dbReference type="PANTHER" id="PTHR43879">
    <property type="entry name" value="ABC TRANSPORTER PERMEASE PROTEIN"/>
    <property type="match status" value="1"/>
</dbReference>
<comment type="similarity">
    <text evidence="5">Belongs to the binding-protein-dependent transport system permease family.</text>
</comment>
<accession>A0ABQ3DSY9</accession>
<organism evidence="7 8">
    <name type="scientific">Salinicola rhizosphaerae</name>
    <dbReference type="NCBI Taxonomy" id="1443141"/>
    <lineage>
        <taxon>Bacteria</taxon>
        <taxon>Pseudomonadati</taxon>
        <taxon>Pseudomonadota</taxon>
        <taxon>Gammaproteobacteria</taxon>
        <taxon>Oceanospirillales</taxon>
        <taxon>Halomonadaceae</taxon>
        <taxon>Salinicola</taxon>
    </lineage>
</organism>
<evidence type="ECO:0000256" key="2">
    <source>
        <dbReference type="ARBA" id="ARBA00022692"/>
    </source>
</evidence>
<evidence type="ECO:0000256" key="1">
    <source>
        <dbReference type="ARBA" id="ARBA00004651"/>
    </source>
</evidence>
<reference evidence="8" key="1">
    <citation type="journal article" date="2019" name="Int. J. Syst. Evol. Microbiol.">
        <title>The Global Catalogue of Microorganisms (GCM) 10K type strain sequencing project: providing services to taxonomists for standard genome sequencing and annotation.</title>
        <authorList>
            <consortium name="The Broad Institute Genomics Platform"/>
            <consortium name="The Broad Institute Genome Sequencing Center for Infectious Disease"/>
            <person name="Wu L."/>
            <person name="Ma J."/>
        </authorList>
    </citation>
    <scope>NUCLEOTIDE SEQUENCE [LARGE SCALE GENOMIC DNA]</scope>
    <source>
        <strain evidence="8">KCTC 32998</strain>
    </source>
</reference>
<dbReference type="SUPFAM" id="SSF161098">
    <property type="entry name" value="MetI-like"/>
    <property type="match status" value="1"/>
</dbReference>
<dbReference type="PANTHER" id="PTHR43879:SF1">
    <property type="entry name" value="GLUCOSE IMPORT SYSTEM PERMEASE PROTEIN GLCU"/>
    <property type="match status" value="1"/>
</dbReference>
<keyword evidence="4 5" id="KW-0472">Membrane</keyword>
<evidence type="ECO:0000259" key="6">
    <source>
        <dbReference type="PROSITE" id="PS50928"/>
    </source>
</evidence>
<evidence type="ECO:0000256" key="4">
    <source>
        <dbReference type="ARBA" id="ARBA00023136"/>
    </source>
</evidence>
<keyword evidence="8" id="KW-1185">Reference proteome</keyword>
<feature type="transmembrane region" description="Helical" evidence="5">
    <location>
        <begin position="126"/>
        <end position="149"/>
    </location>
</feature>
<protein>
    <submittedName>
        <fullName evidence="7">Sugar ABC transporter permease</fullName>
    </submittedName>
</protein>